<organism evidence="1 2">
    <name type="scientific">Meiothermus granaticius NBRC 107808</name>
    <dbReference type="NCBI Taxonomy" id="1227551"/>
    <lineage>
        <taxon>Bacteria</taxon>
        <taxon>Thermotogati</taxon>
        <taxon>Deinococcota</taxon>
        <taxon>Deinococci</taxon>
        <taxon>Thermales</taxon>
        <taxon>Thermaceae</taxon>
        <taxon>Meiothermus</taxon>
    </lineage>
</organism>
<dbReference type="AlphaFoldDB" id="A0A399F8Y3"/>
<reference evidence="1 2" key="1">
    <citation type="submission" date="2018-08" db="EMBL/GenBank/DDBJ databases">
        <title>Meiothermus granaticius genome AF-68 sequencing project.</title>
        <authorList>
            <person name="Da Costa M.S."/>
            <person name="Albuquerque L."/>
            <person name="Raposo P."/>
            <person name="Froufe H.J.C."/>
            <person name="Barroso C.S."/>
            <person name="Egas C."/>
        </authorList>
    </citation>
    <scope>NUCLEOTIDE SEQUENCE [LARGE SCALE GENOMIC DNA]</scope>
    <source>
        <strain evidence="1 2">AF-68</strain>
    </source>
</reference>
<dbReference type="EMBL" id="QWLB01000017">
    <property type="protein sequence ID" value="RIH92590.1"/>
    <property type="molecule type" value="Genomic_DNA"/>
</dbReference>
<dbReference type="RefSeq" id="WP_119356989.1">
    <property type="nucleotide sequence ID" value="NZ_BJXM01000020.1"/>
</dbReference>
<sequence>MYHEYLIARDPRTGEKLEVREITDLGEEALTDVLLEVYEQYEGKVDLETLGQHFPWGESPFLHDQAPALKK</sequence>
<keyword evidence="2" id="KW-1185">Reference proteome</keyword>
<evidence type="ECO:0000313" key="2">
    <source>
        <dbReference type="Proteomes" id="UP000266178"/>
    </source>
</evidence>
<evidence type="ECO:0000313" key="1">
    <source>
        <dbReference type="EMBL" id="RIH92590.1"/>
    </source>
</evidence>
<name>A0A399F8Y3_9DEIN</name>
<dbReference type="Proteomes" id="UP000266178">
    <property type="component" value="Unassembled WGS sequence"/>
</dbReference>
<protein>
    <submittedName>
        <fullName evidence="1">Uncharacterized protein</fullName>
    </submittedName>
</protein>
<proteinExistence type="predicted"/>
<gene>
    <name evidence="1" type="ORF">Mgrana_01490</name>
</gene>
<comment type="caution">
    <text evidence="1">The sequence shown here is derived from an EMBL/GenBank/DDBJ whole genome shotgun (WGS) entry which is preliminary data.</text>
</comment>
<accession>A0A399F8Y3</accession>